<evidence type="ECO:0000313" key="7">
    <source>
        <dbReference type="Proteomes" id="UP001150001"/>
    </source>
</evidence>
<dbReference type="EMBL" id="JAPFIT010000010">
    <property type="protein sequence ID" value="MDC5738728.1"/>
    <property type="molecule type" value="Genomic_DNA"/>
</dbReference>
<dbReference type="EMBL" id="LUAX01000007">
    <property type="protein sequence ID" value="OAM98414.1"/>
    <property type="molecule type" value="Genomic_DNA"/>
</dbReference>
<dbReference type="Proteomes" id="UP000094761">
    <property type="component" value="Unassembled WGS sequence"/>
</dbReference>
<dbReference type="Gene3D" id="3.40.30.10">
    <property type="entry name" value="Glutaredoxin"/>
    <property type="match status" value="1"/>
</dbReference>
<dbReference type="CDD" id="cd03019">
    <property type="entry name" value="DsbA_DsbA"/>
    <property type="match status" value="1"/>
</dbReference>
<dbReference type="InterPro" id="IPR023205">
    <property type="entry name" value="DsbA/DsbL"/>
</dbReference>
<dbReference type="PROSITE" id="PS00194">
    <property type="entry name" value="THIOREDOXIN_1"/>
    <property type="match status" value="1"/>
</dbReference>
<dbReference type="RefSeq" id="WP_069669553.1">
    <property type="nucleotide sequence ID" value="NZ_JAPFIM010000018.1"/>
</dbReference>
<dbReference type="SUPFAM" id="SSF52833">
    <property type="entry name" value="Thioredoxin-like"/>
    <property type="match status" value="1"/>
</dbReference>
<sequence length="206" mass="22680">MKKIASLLMIAASALILGCSENSQPVEGEHYEQLPANLSTFRLPQVTEVFSLNCGHCRHMENEIPEIEKLTGQSIGKVHVTFNESAQIGAMIYYAAEMQLGKKPDHDMMTEMFAATQMGEGATLSEKKAALDLVFHSRDLVSPYDFNEEQQKQLFAAMQIADDITTKGQINAVPTFIVNGKYQILTSGHQDAAGIAETINFLLTQP</sequence>
<dbReference type="PANTHER" id="PTHR35891:SF2">
    <property type="entry name" value="THIOL:DISULFIDE INTERCHANGE PROTEIN DSBA"/>
    <property type="match status" value="1"/>
</dbReference>
<dbReference type="PROSITE" id="PS51257">
    <property type="entry name" value="PROKAR_LIPOPROTEIN"/>
    <property type="match status" value="1"/>
</dbReference>
<evidence type="ECO:0000256" key="2">
    <source>
        <dbReference type="ARBA" id="ARBA00023284"/>
    </source>
</evidence>
<name>A0A178J863_9VIBR</name>
<keyword evidence="2" id="KW-0676">Redox-active center</keyword>
<comment type="caution">
    <text evidence="5">The sequence shown here is derived from an EMBL/GenBank/DDBJ whole genome shotgun (WGS) entry which is preliminary data.</text>
</comment>
<dbReference type="InterPro" id="IPR036249">
    <property type="entry name" value="Thioredoxin-like_sf"/>
</dbReference>
<dbReference type="AlphaFoldDB" id="A0A178J863"/>
<evidence type="ECO:0000259" key="3">
    <source>
        <dbReference type="Pfam" id="PF13462"/>
    </source>
</evidence>
<evidence type="ECO:0000313" key="5">
    <source>
        <dbReference type="EMBL" id="OAM98414.1"/>
    </source>
</evidence>
<dbReference type="OrthoDB" id="6397986at2"/>
<proteinExistence type="predicted"/>
<protein>
    <submittedName>
        <fullName evidence="5">Thiol-disulfide isomerase</fullName>
    </submittedName>
    <submittedName>
        <fullName evidence="4">Thiol:disulfide interchange protein DsbA/DsbL</fullName>
    </submittedName>
</protein>
<accession>A0A178J863</accession>
<evidence type="ECO:0000313" key="6">
    <source>
        <dbReference type="Proteomes" id="UP000094761"/>
    </source>
</evidence>
<keyword evidence="7" id="KW-1185">Reference proteome</keyword>
<dbReference type="GeneID" id="78078638"/>
<gene>
    <name evidence="5" type="ORF">AZ468_23165</name>
    <name evidence="4" type="ORF">OPW20_01555</name>
</gene>
<organism evidence="5 6">
    <name type="scientific">Vibrio europaeus</name>
    <dbReference type="NCBI Taxonomy" id="300876"/>
    <lineage>
        <taxon>Bacteria</taxon>
        <taxon>Pseudomonadati</taxon>
        <taxon>Pseudomonadota</taxon>
        <taxon>Gammaproteobacteria</taxon>
        <taxon>Vibrionales</taxon>
        <taxon>Vibrionaceae</taxon>
        <taxon>Vibrio</taxon>
        <taxon>Vibrio oreintalis group</taxon>
    </lineage>
</organism>
<dbReference type="GO" id="GO:0016853">
    <property type="term" value="F:isomerase activity"/>
    <property type="evidence" value="ECO:0007669"/>
    <property type="project" value="UniProtKB-KW"/>
</dbReference>
<dbReference type="InterPro" id="IPR050824">
    <property type="entry name" value="Thiol_disulfide_DsbA"/>
</dbReference>
<keyword evidence="1" id="KW-0732">Signal</keyword>
<dbReference type="PANTHER" id="PTHR35891">
    <property type="entry name" value="THIOL:DISULFIDE INTERCHANGE PROTEIN DSBA"/>
    <property type="match status" value="1"/>
</dbReference>
<evidence type="ECO:0000256" key="1">
    <source>
        <dbReference type="ARBA" id="ARBA00022729"/>
    </source>
</evidence>
<dbReference type="InterPro" id="IPR017937">
    <property type="entry name" value="Thioredoxin_CS"/>
</dbReference>
<dbReference type="InterPro" id="IPR012336">
    <property type="entry name" value="Thioredoxin-like_fold"/>
</dbReference>
<keyword evidence="5" id="KW-0413">Isomerase</keyword>
<reference evidence="5 6" key="1">
    <citation type="submission" date="2016-03" db="EMBL/GenBank/DDBJ databases">
        <title>Draft genome sequence of the Vibrio tubiashii subs. europaeus.</title>
        <authorList>
            <person name="Spinard E."/>
            <person name="Dubert J."/>
            <person name="Nelson D.R."/>
            <person name="Barja J.L."/>
        </authorList>
    </citation>
    <scope>NUCLEOTIDE SEQUENCE [LARGE SCALE GENOMIC DNA]</scope>
    <source>
        <strain evidence="6">PP-638</strain>
        <strain evidence="5">PP2-638</strain>
    </source>
</reference>
<feature type="domain" description="Thioredoxin-like fold" evidence="3">
    <location>
        <begin position="45"/>
        <end position="182"/>
    </location>
</feature>
<dbReference type="Proteomes" id="UP001150001">
    <property type="component" value="Unassembled WGS sequence"/>
</dbReference>
<dbReference type="Pfam" id="PF13462">
    <property type="entry name" value="Thioredoxin_4"/>
    <property type="match status" value="1"/>
</dbReference>
<reference evidence="4" key="2">
    <citation type="submission" date="2022-11" db="EMBL/GenBank/DDBJ databases">
        <title>Role of the vibriolysin VemA secreted by the emergent pathogen Vibrio europaeus in the colonization of Manila clam mucus.</title>
        <authorList>
            <person name="Martinez C."/>
            <person name="Rodriguez S."/>
            <person name="Vences A."/>
            <person name="Barja J.L."/>
            <person name="Toranzo A.E."/>
            <person name="Dubert J."/>
        </authorList>
    </citation>
    <scope>NUCLEOTIDE SEQUENCE</scope>
    <source>
        <strain evidence="4">3454</strain>
    </source>
</reference>
<evidence type="ECO:0000313" key="4">
    <source>
        <dbReference type="EMBL" id="MDC5738728.1"/>
    </source>
</evidence>